<dbReference type="RefSeq" id="WP_257529755.1">
    <property type="nucleotide sequence ID" value="NZ_JANKAS010000003.1"/>
</dbReference>
<protein>
    <submittedName>
        <fullName evidence="1">Spore protease YyaC</fullName>
    </submittedName>
</protein>
<dbReference type="Proteomes" id="UP001205748">
    <property type="component" value="Unassembled WGS sequence"/>
</dbReference>
<keyword evidence="2" id="KW-1185">Reference proteome</keyword>
<keyword evidence="1" id="KW-0378">Hydrolase</keyword>
<dbReference type="NCBIfam" id="TIGR02841">
    <property type="entry name" value="spore_YyaC"/>
    <property type="match status" value="1"/>
</dbReference>
<keyword evidence="1" id="KW-0645">Protease</keyword>
<dbReference type="InterPro" id="IPR009665">
    <property type="entry name" value="YyaC"/>
</dbReference>
<gene>
    <name evidence="1" type="primary">yyaC</name>
    <name evidence="1" type="ORF">NSA47_04670</name>
</gene>
<proteinExistence type="predicted"/>
<dbReference type="InterPro" id="IPR023430">
    <property type="entry name" value="Pept_HybD-like_dom_sf"/>
</dbReference>
<dbReference type="AlphaFoldDB" id="A0AAE3HDA8"/>
<evidence type="ECO:0000313" key="1">
    <source>
        <dbReference type="EMBL" id="MCR1898281.1"/>
    </source>
</evidence>
<dbReference type="GO" id="GO:0006508">
    <property type="term" value="P:proteolysis"/>
    <property type="evidence" value="ECO:0007669"/>
    <property type="project" value="UniProtKB-KW"/>
</dbReference>
<evidence type="ECO:0000313" key="2">
    <source>
        <dbReference type="Proteomes" id="UP001205748"/>
    </source>
</evidence>
<dbReference type="SUPFAM" id="SSF53163">
    <property type="entry name" value="HybD-like"/>
    <property type="match status" value="1"/>
</dbReference>
<dbReference type="GO" id="GO:0008233">
    <property type="term" value="F:peptidase activity"/>
    <property type="evidence" value="ECO:0007669"/>
    <property type="project" value="UniProtKB-KW"/>
</dbReference>
<name>A0AAE3HDA8_9FIRM</name>
<dbReference type="EMBL" id="JANKAS010000003">
    <property type="protein sequence ID" value="MCR1898281.1"/>
    <property type="molecule type" value="Genomic_DNA"/>
</dbReference>
<reference evidence="1" key="1">
    <citation type="submission" date="2022-07" db="EMBL/GenBank/DDBJ databases">
        <title>Enhanced cultured diversity of the mouse gut microbiota enables custom-made synthetic communities.</title>
        <authorList>
            <person name="Afrizal A."/>
        </authorList>
    </citation>
    <scope>NUCLEOTIDE SEQUENCE</scope>
    <source>
        <strain evidence="1">DSM 28593</strain>
    </source>
</reference>
<sequence length="180" mass="19959">MSKSSFHDSKLLEVHFCHEQAIETIKNTLEKVLPRPFVALCIGTDRCLGDCLGPLIGYELMKNNFPYPVYGTLEDPIHAMNLKTRFSEIKLSHPDLPFLAIDASLGKFEAIGDIQLRKGPIFPGKGVGKDLPRVGDYSLIGIVDAYNPLEELTIHQIRLYLIHSMAQVIAQGLLSAVKST</sequence>
<comment type="caution">
    <text evidence="1">The sequence shown here is derived from an EMBL/GenBank/DDBJ whole genome shotgun (WGS) entry which is preliminary data.</text>
</comment>
<dbReference type="Pfam" id="PF06866">
    <property type="entry name" value="DUF1256"/>
    <property type="match status" value="1"/>
</dbReference>
<organism evidence="1 2">
    <name type="scientific">Irregularibacter muris</name>
    <dbReference type="NCBI Taxonomy" id="1796619"/>
    <lineage>
        <taxon>Bacteria</taxon>
        <taxon>Bacillati</taxon>
        <taxon>Bacillota</taxon>
        <taxon>Clostridia</taxon>
        <taxon>Eubacteriales</taxon>
        <taxon>Eubacteriaceae</taxon>
        <taxon>Irregularibacter</taxon>
    </lineage>
</organism>
<accession>A0AAE3HDA8</accession>